<evidence type="ECO:0000313" key="15">
    <source>
        <dbReference type="Proteomes" id="UP000435649"/>
    </source>
</evidence>
<dbReference type="InterPro" id="IPR013785">
    <property type="entry name" value="Aldolase_TIM"/>
</dbReference>
<feature type="domain" description="Radical SAM core" evidence="13">
    <location>
        <begin position="84"/>
        <end position="306"/>
    </location>
</feature>
<dbReference type="AlphaFoldDB" id="A0A844G585"/>
<dbReference type="GO" id="GO:0016853">
    <property type="term" value="F:isomerase activity"/>
    <property type="evidence" value="ECO:0007669"/>
    <property type="project" value="UniProtKB-KW"/>
</dbReference>
<dbReference type="CDD" id="cd01335">
    <property type="entry name" value="Radical_SAM"/>
    <property type="match status" value="1"/>
</dbReference>
<comment type="similarity">
    <text evidence="3">Belongs to the radical SAM superfamily. KamA family.</text>
</comment>
<proteinExistence type="inferred from homology"/>
<dbReference type="PANTHER" id="PTHR30538:SF1">
    <property type="entry name" value="L-LYSINE 2,3-AMINOMUTASE"/>
    <property type="match status" value="1"/>
</dbReference>
<evidence type="ECO:0000256" key="11">
    <source>
        <dbReference type="PIRSR" id="PIRSR004911-1"/>
    </source>
</evidence>
<keyword evidence="10" id="KW-0413">Isomerase</keyword>
<evidence type="ECO:0000256" key="2">
    <source>
        <dbReference type="ARBA" id="ARBA00001966"/>
    </source>
</evidence>
<keyword evidence="9 11" id="KW-0411">Iron-sulfur</keyword>
<dbReference type="InterPro" id="IPR025895">
    <property type="entry name" value="LAM_C_dom"/>
</dbReference>
<evidence type="ECO:0000256" key="12">
    <source>
        <dbReference type="PIRSR" id="PIRSR603739-50"/>
    </source>
</evidence>
<keyword evidence="8" id="KW-0408">Iron</keyword>
<feature type="modified residue" description="N6-(pyridoxal phosphate)lysine" evidence="12">
    <location>
        <position position="313"/>
    </location>
</feature>
<sequence>MKFYTSAREAFEALGLALPPELEPVEARFPVYLNEYYLKLIDPADWKNDPIARQALPAPAELADESSSFDPLAEEEQMASPRLIHRFADRVVLLATGRCAMRCRFCFRKRAWTTGMELDDISDAELAAAVDYLRRTPAVREVLISGGDPLMLPFERFRTIVDAIAGVESIDIIRIATRIPAVWPQRIDDALCGYLRRIPGLWVATHFNHPRELSAEAEKACVRLVSAGIPVINQTVLLKGINDDAAVLERLFRSLVALRVKPHYLFHVDPVRGVRHFATGIEKGLEILRAFRPRLSSLAVPTFAIDLPEGGGKVALQPDYTAGDGCFLDIHERKRIKYETSLCKNDGTEVY</sequence>
<dbReference type="EMBL" id="VUNS01000015">
    <property type="protein sequence ID" value="MST98055.1"/>
    <property type="molecule type" value="Genomic_DNA"/>
</dbReference>
<dbReference type="Pfam" id="PF12544">
    <property type="entry name" value="LAM_C"/>
    <property type="match status" value="1"/>
</dbReference>
<reference evidence="14 15" key="1">
    <citation type="submission" date="2019-08" db="EMBL/GenBank/DDBJ databases">
        <title>In-depth cultivation of the pig gut microbiome towards novel bacterial diversity and tailored functional studies.</title>
        <authorList>
            <person name="Wylensek D."/>
            <person name="Hitch T.C.A."/>
            <person name="Clavel T."/>
        </authorList>
    </citation>
    <scope>NUCLEOTIDE SEQUENCE [LARGE SCALE GENOMIC DNA]</scope>
    <source>
        <strain evidence="14 15">BBE-744-WT-12</strain>
    </source>
</reference>
<evidence type="ECO:0000256" key="9">
    <source>
        <dbReference type="ARBA" id="ARBA00023014"/>
    </source>
</evidence>
<dbReference type="SFLD" id="SFLDS00029">
    <property type="entry name" value="Radical_SAM"/>
    <property type="match status" value="1"/>
</dbReference>
<evidence type="ECO:0000256" key="1">
    <source>
        <dbReference type="ARBA" id="ARBA00001933"/>
    </source>
</evidence>
<evidence type="ECO:0000256" key="6">
    <source>
        <dbReference type="ARBA" id="ARBA00022723"/>
    </source>
</evidence>
<dbReference type="GO" id="GO:0051539">
    <property type="term" value="F:4 iron, 4 sulfur cluster binding"/>
    <property type="evidence" value="ECO:0007669"/>
    <property type="project" value="UniProtKB-KW"/>
</dbReference>
<evidence type="ECO:0000259" key="13">
    <source>
        <dbReference type="PROSITE" id="PS51918"/>
    </source>
</evidence>
<dbReference type="GO" id="GO:0046872">
    <property type="term" value="F:metal ion binding"/>
    <property type="evidence" value="ECO:0007669"/>
    <property type="project" value="UniProtKB-KW"/>
</dbReference>
<feature type="binding site" evidence="11">
    <location>
        <position position="103"/>
    </location>
    <ligand>
        <name>[4Fe-4S] cluster</name>
        <dbReference type="ChEBI" id="CHEBI:49883"/>
        <note>4Fe-4S-S-AdoMet</note>
    </ligand>
</feature>
<keyword evidence="7 12" id="KW-0663">Pyridoxal phosphate</keyword>
<comment type="cofactor">
    <cofactor evidence="2">
        <name>[4Fe-4S] cluster</name>
        <dbReference type="ChEBI" id="CHEBI:49883"/>
    </cofactor>
</comment>
<dbReference type="InterPro" id="IPR003739">
    <property type="entry name" value="Lys_aminomutase/Glu_NH3_mut"/>
</dbReference>
<dbReference type="Gene3D" id="3.20.20.70">
    <property type="entry name" value="Aldolase class I"/>
    <property type="match status" value="1"/>
</dbReference>
<evidence type="ECO:0000256" key="3">
    <source>
        <dbReference type="ARBA" id="ARBA00008703"/>
    </source>
</evidence>
<protein>
    <submittedName>
        <fullName evidence="14">KamA family radical SAM protein</fullName>
    </submittedName>
</protein>
<evidence type="ECO:0000256" key="4">
    <source>
        <dbReference type="ARBA" id="ARBA00022485"/>
    </source>
</evidence>
<dbReference type="SUPFAM" id="SSF102114">
    <property type="entry name" value="Radical SAM enzymes"/>
    <property type="match status" value="1"/>
</dbReference>
<gene>
    <name evidence="14" type="ORF">FYJ85_13510</name>
</gene>
<evidence type="ECO:0000256" key="7">
    <source>
        <dbReference type="ARBA" id="ARBA00022898"/>
    </source>
</evidence>
<dbReference type="InterPro" id="IPR007197">
    <property type="entry name" value="rSAM"/>
</dbReference>
<dbReference type="Pfam" id="PF04055">
    <property type="entry name" value="Radical_SAM"/>
    <property type="match status" value="1"/>
</dbReference>
<organism evidence="14 15">
    <name type="scientific">Victivallis lenta</name>
    <dbReference type="NCBI Taxonomy" id="2606640"/>
    <lineage>
        <taxon>Bacteria</taxon>
        <taxon>Pseudomonadati</taxon>
        <taxon>Lentisphaerota</taxon>
        <taxon>Lentisphaeria</taxon>
        <taxon>Victivallales</taxon>
        <taxon>Victivallaceae</taxon>
        <taxon>Victivallis</taxon>
    </lineage>
</organism>
<dbReference type="PANTHER" id="PTHR30538">
    <property type="entry name" value="LYSINE 2,3-AMINOMUTASE-RELATED"/>
    <property type="match status" value="1"/>
</dbReference>
<keyword evidence="4 11" id="KW-0004">4Fe-4S</keyword>
<evidence type="ECO:0000256" key="10">
    <source>
        <dbReference type="ARBA" id="ARBA00023235"/>
    </source>
</evidence>
<accession>A0A844G585</accession>
<dbReference type="Proteomes" id="UP000435649">
    <property type="component" value="Unassembled WGS sequence"/>
</dbReference>
<keyword evidence="6 11" id="KW-0479">Metal-binding</keyword>
<evidence type="ECO:0000313" key="14">
    <source>
        <dbReference type="EMBL" id="MST98055.1"/>
    </source>
</evidence>
<evidence type="ECO:0000256" key="8">
    <source>
        <dbReference type="ARBA" id="ARBA00023004"/>
    </source>
</evidence>
<comment type="cofactor">
    <cofactor evidence="1 12">
        <name>pyridoxal 5'-phosphate</name>
        <dbReference type="ChEBI" id="CHEBI:597326"/>
    </cofactor>
</comment>
<comment type="caution">
    <text evidence="14">The sequence shown here is derived from an EMBL/GenBank/DDBJ whole genome shotgun (WGS) entry which is preliminary data.</text>
</comment>
<dbReference type="RefSeq" id="WP_154419213.1">
    <property type="nucleotide sequence ID" value="NZ_CALXOB010000014.1"/>
</dbReference>
<evidence type="ECO:0000256" key="5">
    <source>
        <dbReference type="ARBA" id="ARBA00022691"/>
    </source>
</evidence>
<keyword evidence="5" id="KW-0949">S-adenosyl-L-methionine</keyword>
<keyword evidence="15" id="KW-1185">Reference proteome</keyword>
<dbReference type="PIRSF" id="PIRSF004911">
    <property type="entry name" value="DUF160"/>
    <property type="match status" value="1"/>
</dbReference>
<feature type="binding site" evidence="11">
    <location>
        <position position="99"/>
    </location>
    <ligand>
        <name>[4Fe-4S] cluster</name>
        <dbReference type="ChEBI" id="CHEBI:49883"/>
        <note>4Fe-4S-S-AdoMet</note>
    </ligand>
</feature>
<feature type="binding site" evidence="11">
    <location>
        <position position="106"/>
    </location>
    <ligand>
        <name>[4Fe-4S] cluster</name>
        <dbReference type="ChEBI" id="CHEBI:49883"/>
        <note>4Fe-4S-S-AdoMet</note>
    </ligand>
</feature>
<dbReference type="NCBIfam" id="TIGR00238">
    <property type="entry name" value="KamA family radical SAM protein"/>
    <property type="match status" value="1"/>
</dbReference>
<name>A0A844G585_9BACT</name>
<dbReference type="InterPro" id="IPR058240">
    <property type="entry name" value="rSAM_sf"/>
</dbReference>
<dbReference type="PROSITE" id="PS51918">
    <property type="entry name" value="RADICAL_SAM"/>
    <property type="match status" value="1"/>
</dbReference>